<feature type="transmembrane region" description="Helical" evidence="9">
    <location>
        <begin position="12"/>
        <end position="30"/>
    </location>
</feature>
<reference evidence="11 12" key="1">
    <citation type="submission" date="2024-06" db="EMBL/GenBank/DDBJ databases">
        <title>Genomic Encyclopedia of Type Strains, Phase IV (KMG-IV): sequencing the most valuable type-strain genomes for metagenomic binning, comparative biology and taxonomic classification.</title>
        <authorList>
            <person name="Goeker M."/>
        </authorList>
    </citation>
    <scope>NUCLEOTIDE SEQUENCE [LARGE SCALE GENOMIC DNA]</scope>
    <source>
        <strain evidence="11 12">DSM 100124</strain>
    </source>
</reference>
<evidence type="ECO:0000256" key="2">
    <source>
        <dbReference type="ARBA" id="ARBA00004936"/>
    </source>
</evidence>
<evidence type="ECO:0000256" key="7">
    <source>
        <dbReference type="ARBA" id="ARBA00023136"/>
    </source>
</evidence>
<keyword evidence="4 8" id="KW-1003">Cell membrane</keyword>
<feature type="transmembrane region" description="Helical" evidence="9">
    <location>
        <begin position="145"/>
        <end position="162"/>
    </location>
</feature>
<keyword evidence="5 9" id="KW-0812">Transmembrane</keyword>
<keyword evidence="7 8" id="KW-0472">Membrane</keyword>
<dbReference type="Gene3D" id="3.40.720.10">
    <property type="entry name" value="Alkaline Phosphatase, subunit A"/>
    <property type="match status" value="1"/>
</dbReference>
<sequence>MKKQIKSLSISLLIYSMFVILIGWKLTWFSNQSDTLFSQYGIIEMFKRLFNFFVNDASFSPLREGILLVSFGAIILASFWTIFLKLRKQLIALIIVDFILSFIILADAIYFRYFEDLISSAVLLQIKQMSSLGSSVGDLFTWKDFLLFGDVLIFTVLLVVLYKKIPHNKNANPALRLATGLVAGAAGAWLFFYPLHDFVEKGGAYLFDKTLSSMRVYEVTGLFGFHGFDTYKYLDEYVLNKKEVSAKDRKDAQAWFRDKNKEPAVQTVYEKKAAGKNLIMVQLEAYQSYVIDKKVNGQEITPNLNKLKKESLYFSDIHHQTASGRTSDAEFAANTSFYPLATGSAYVRFPRNEYDSLPLIMKENGYDTAAYHAYKPGFWNRYIVYPNLGFNEFHSIEDFKKGEQIGWSLGDESFFTQSVDIMKEGEDPFYSFLIALTSHYPYTMPAQYQNLDIDDVGDVNLRNYLQSVHYVDQAVGTFIEKLKKEGLWENSVVVFYGDHDSGYMQANTGSTLFANTKADKLGELEVKDGIPLFMHVPGVDGKEINKAGGQVDIMPTLLHLFGMNKDNYHHMGQNLLDDQESSVVFRYGSVKTDKYYYKAAYDLKLENGTCYDIESRQSVSVETCKPLYDKSIEHLGISDDVIFGNLVELWRNQSVK</sequence>
<evidence type="ECO:0000259" key="10">
    <source>
        <dbReference type="Pfam" id="PF00884"/>
    </source>
</evidence>
<evidence type="ECO:0000256" key="4">
    <source>
        <dbReference type="ARBA" id="ARBA00022475"/>
    </source>
</evidence>
<dbReference type="PANTHER" id="PTHR47371">
    <property type="entry name" value="LIPOTEICHOIC ACID SYNTHASE"/>
    <property type="match status" value="1"/>
</dbReference>
<dbReference type="PIRSF" id="PIRSF005091">
    <property type="entry name" value="Mmb_sulf_HI1246"/>
    <property type="match status" value="1"/>
</dbReference>
<feature type="transmembrane region" description="Helical" evidence="9">
    <location>
        <begin position="65"/>
        <end position="83"/>
    </location>
</feature>
<feature type="transmembrane region" description="Helical" evidence="9">
    <location>
        <begin position="174"/>
        <end position="192"/>
    </location>
</feature>
<evidence type="ECO:0000256" key="9">
    <source>
        <dbReference type="SAM" id="Phobius"/>
    </source>
</evidence>
<gene>
    <name evidence="11" type="ORF">ABID52_000545</name>
</gene>
<comment type="pathway">
    <text evidence="2">Cell wall biogenesis; lipoteichoic acid biosynthesis.</text>
</comment>
<organism evidence="11 12">
    <name type="scientific">Fictibacillus halophilus</name>
    <dbReference type="NCBI Taxonomy" id="1610490"/>
    <lineage>
        <taxon>Bacteria</taxon>
        <taxon>Bacillati</taxon>
        <taxon>Bacillota</taxon>
        <taxon>Bacilli</taxon>
        <taxon>Bacillales</taxon>
        <taxon>Fictibacillaceae</taxon>
        <taxon>Fictibacillus</taxon>
    </lineage>
</organism>
<dbReference type="PANTHER" id="PTHR47371:SF3">
    <property type="entry name" value="PHOSPHOGLYCEROL TRANSFERASE I"/>
    <property type="match status" value="1"/>
</dbReference>
<evidence type="ECO:0000256" key="6">
    <source>
        <dbReference type="ARBA" id="ARBA00022989"/>
    </source>
</evidence>
<feature type="transmembrane region" description="Helical" evidence="9">
    <location>
        <begin position="90"/>
        <end position="111"/>
    </location>
</feature>
<dbReference type="CDD" id="cd16015">
    <property type="entry name" value="LTA_synthase"/>
    <property type="match status" value="1"/>
</dbReference>
<name>A0ABV2LEG3_9BACL</name>
<evidence type="ECO:0000313" key="11">
    <source>
        <dbReference type="EMBL" id="MET3726964.1"/>
    </source>
</evidence>
<comment type="caution">
    <text evidence="11">The sequence shown here is derived from an EMBL/GenBank/DDBJ whole genome shotgun (WGS) entry which is preliminary data.</text>
</comment>
<accession>A0ABV2LEG3</accession>
<dbReference type="RefSeq" id="WP_198768435.1">
    <property type="nucleotide sequence ID" value="NZ_JAEACF010000001.1"/>
</dbReference>
<dbReference type="Pfam" id="PF00884">
    <property type="entry name" value="Sulfatase"/>
    <property type="match status" value="1"/>
</dbReference>
<dbReference type="InterPro" id="IPR012160">
    <property type="entry name" value="LtaS-like"/>
</dbReference>
<dbReference type="SUPFAM" id="SSF53649">
    <property type="entry name" value="Alkaline phosphatase-like"/>
    <property type="match status" value="1"/>
</dbReference>
<protein>
    <submittedName>
        <fullName evidence="11">Phosphoglycerol transferase MdoB-like AlkP superfamily enzyme</fullName>
    </submittedName>
</protein>
<dbReference type="EMBL" id="JBEPMP010000001">
    <property type="protein sequence ID" value="MET3726964.1"/>
    <property type="molecule type" value="Genomic_DNA"/>
</dbReference>
<evidence type="ECO:0000256" key="3">
    <source>
        <dbReference type="ARBA" id="ARBA00009983"/>
    </source>
</evidence>
<dbReference type="InterPro" id="IPR050448">
    <property type="entry name" value="OpgB/LTA_synthase_biosynth"/>
</dbReference>
<proteinExistence type="inferred from homology"/>
<dbReference type="Gene3D" id="3.30.1120.170">
    <property type="match status" value="1"/>
</dbReference>
<evidence type="ECO:0000256" key="5">
    <source>
        <dbReference type="ARBA" id="ARBA00022692"/>
    </source>
</evidence>
<keyword evidence="12" id="KW-1185">Reference proteome</keyword>
<evidence type="ECO:0000256" key="8">
    <source>
        <dbReference type="PIRNR" id="PIRNR005091"/>
    </source>
</evidence>
<comment type="similarity">
    <text evidence="3 8">Belongs to the LTA synthase family.</text>
</comment>
<evidence type="ECO:0000313" key="12">
    <source>
        <dbReference type="Proteomes" id="UP001549097"/>
    </source>
</evidence>
<dbReference type="InterPro" id="IPR000917">
    <property type="entry name" value="Sulfatase_N"/>
</dbReference>
<dbReference type="InterPro" id="IPR017850">
    <property type="entry name" value="Alkaline_phosphatase_core_sf"/>
</dbReference>
<dbReference type="Proteomes" id="UP001549097">
    <property type="component" value="Unassembled WGS sequence"/>
</dbReference>
<comment type="subcellular location">
    <subcellularLocation>
        <location evidence="1">Cell membrane</location>
        <topology evidence="1">Multi-pass membrane protein</topology>
    </subcellularLocation>
</comment>
<feature type="domain" description="Sulfatase N-terminal" evidence="10">
    <location>
        <begin position="277"/>
        <end position="563"/>
    </location>
</feature>
<keyword evidence="6 9" id="KW-1133">Transmembrane helix</keyword>
<evidence type="ECO:0000256" key="1">
    <source>
        <dbReference type="ARBA" id="ARBA00004651"/>
    </source>
</evidence>